<dbReference type="RefSeq" id="WP_146931622.1">
    <property type="nucleotide sequence ID" value="NZ_CBCSHZ010000005.1"/>
</dbReference>
<proteinExistence type="predicted"/>
<dbReference type="OrthoDB" id="9948149at2"/>
<keyword evidence="1" id="KW-1133">Transmembrane helix</keyword>
<evidence type="ECO:0000313" key="2">
    <source>
        <dbReference type="EMBL" id="TXD94086.1"/>
    </source>
</evidence>
<evidence type="ECO:0000313" key="3">
    <source>
        <dbReference type="Proteomes" id="UP000321367"/>
    </source>
</evidence>
<dbReference type="AlphaFoldDB" id="A0A5C6ZVM0"/>
<evidence type="ECO:0000256" key="1">
    <source>
        <dbReference type="SAM" id="Phobius"/>
    </source>
</evidence>
<keyword evidence="1" id="KW-0472">Membrane</keyword>
<sequence>MNPFKSFQNYIAAQKSISFYFLFLGIFLLVIAAVSNLYSPEDAFYGGLFIGSLTTGLLIMLGGFFYRNFNDKLFISVESNYKKDKAIFLNNETNRMEKVLDDFSSFQIIFTIIIILAIGVIISFKIPYISGICIAISILLIGILLIEAISKYSIDHYSEELLKAHSSNFILQDTEYIS</sequence>
<dbReference type="Proteomes" id="UP000321367">
    <property type="component" value="Unassembled WGS sequence"/>
</dbReference>
<keyword evidence="3" id="KW-1185">Reference proteome</keyword>
<organism evidence="2 3">
    <name type="scientific">Gillisia hiemivivida</name>
    <dbReference type="NCBI Taxonomy" id="291190"/>
    <lineage>
        <taxon>Bacteria</taxon>
        <taxon>Pseudomonadati</taxon>
        <taxon>Bacteroidota</taxon>
        <taxon>Flavobacteriia</taxon>
        <taxon>Flavobacteriales</taxon>
        <taxon>Flavobacteriaceae</taxon>
        <taxon>Gillisia</taxon>
    </lineage>
</organism>
<dbReference type="EMBL" id="VORY01000006">
    <property type="protein sequence ID" value="TXD94086.1"/>
    <property type="molecule type" value="Genomic_DNA"/>
</dbReference>
<comment type="caution">
    <text evidence="2">The sequence shown here is derived from an EMBL/GenBank/DDBJ whole genome shotgun (WGS) entry which is preliminary data.</text>
</comment>
<gene>
    <name evidence="2" type="ORF">ES724_07415</name>
</gene>
<feature type="transmembrane region" description="Helical" evidence="1">
    <location>
        <begin position="20"/>
        <end position="38"/>
    </location>
</feature>
<keyword evidence="1" id="KW-0812">Transmembrane</keyword>
<protein>
    <submittedName>
        <fullName evidence="2">Uncharacterized protein</fullName>
    </submittedName>
</protein>
<reference evidence="2 3" key="1">
    <citation type="submission" date="2019-08" db="EMBL/GenBank/DDBJ databases">
        <title>Genome sequence of Gillisia hiemivivida IC154 (type strain).</title>
        <authorList>
            <person name="Bowman J.P."/>
        </authorList>
    </citation>
    <scope>NUCLEOTIDE SEQUENCE [LARGE SCALE GENOMIC DNA]</scope>
    <source>
        <strain evidence="2 3">IC154</strain>
    </source>
</reference>
<name>A0A5C6ZVM0_9FLAO</name>
<feature type="transmembrane region" description="Helical" evidence="1">
    <location>
        <begin position="103"/>
        <end position="122"/>
    </location>
</feature>
<feature type="transmembrane region" description="Helical" evidence="1">
    <location>
        <begin position="128"/>
        <end position="146"/>
    </location>
</feature>
<feature type="transmembrane region" description="Helical" evidence="1">
    <location>
        <begin position="44"/>
        <end position="66"/>
    </location>
</feature>
<accession>A0A5C6ZVM0</accession>